<accession>A0A1I0FMR6</accession>
<dbReference type="SUPFAM" id="SSF160104">
    <property type="entry name" value="Acetoacetate decarboxylase-like"/>
    <property type="match status" value="1"/>
</dbReference>
<dbReference type="STRING" id="349064.SAMN05660429_02171"/>
<evidence type="ECO:0000313" key="2">
    <source>
        <dbReference type="Proteomes" id="UP000199308"/>
    </source>
</evidence>
<dbReference type="Gene3D" id="2.40.400.10">
    <property type="entry name" value="Acetoacetate decarboxylase-like"/>
    <property type="match status" value="1"/>
</dbReference>
<protein>
    <submittedName>
        <fullName evidence="1">Acetoacetate decarboxylase (ADC)</fullName>
    </submittedName>
</protein>
<evidence type="ECO:0000313" key="1">
    <source>
        <dbReference type="EMBL" id="SET58579.1"/>
    </source>
</evidence>
<dbReference type="InterPro" id="IPR023375">
    <property type="entry name" value="ADC_dom_sf"/>
</dbReference>
<sequence length="290" mass="32294">MKANRTISAELLDNKDAFTGDFYNKFTLRTADAPLELTPEISKDYLFPTFYGDVSCAIGIFLCDYEKAKRLLPSKDMEPVKMPGGRALVTFSCYEYKNVLGVAPYNEIAMTIPMQVKPGFNPPLLPLLMEGMFPKFGYHVFHMPVTSLENQIRGLKIWGLPKVVDDISIEVIDGVSSTKATDEAGNDYFSLRVPTSGKAQTFNVNSNLYSMLDGEMKQSETSFSGTFNVTKNLARLWKKDVSEGDVALTLGSGPFADKLKQLNIDPVPFQTRYCASMSACFDLPNQDFEL</sequence>
<proteinExistence type="predicted"/>
<gene>
    <name evidence="1" type="ORF">SAMN05660429_02171</name>
</gene>
<name>A0A1I0FMR6_THASX</name>
<dbReference type="AlphaFoldDB" id="A0A1I0FMR6"/>
<dbReference type="InterPro" id="IPR010451">
    <property type="entry name" value="Acetoacetate_decarboxylase"/>
</dbReference>
<dbReference type="Proteomes" id="UP000199308">
    <property type="component" value="Unassembled WGS sequence"/>
</dbReference>
<dbReference type="Pfam" id="PF06314">
    <property type="entry name" value="ADC"/>
    <property type="match status" value="1"/>
</dbReference>
<dbReference type="GO" id="GO:0016829">
    <property type="term" value="F:lyase activity"/>
    <property type="evidence" value="ECO:0007669"/>
    <property type="project" value="InterPro"/>
</dbReference>
<dbReference type="OrthoDB" id="2676304at2"/>
<keyword evidence="2" id="KW-1185">Reference proteome</keyword>
<reference evidence="1 2" key="1">
    <citation type="submission" date="2016-10" db="EMBL/GenBank/DDBJ databases">
        <authorList>
            <person name="de Groot N.N."/>
        </authorList>
    </citation>
    <scope>NUCLEOTIDE SEQUENCE [LARGE SCALE GENOMIC DNA]</scope>
    <source>
        <strain evidence="1 2">DSM 19706</strain>
    </source>
</reference>
<dbReference type="EMBL" id="FOHK01000009">
    <property type="protein sequence ID" value="SET58579.1"/>
    <property type="molecule type" value="Genomic_DNA"/>
</dbReference>
<organism evidence="1 2">
    <name type="scientific">Thalassotalea agarivorans</name>
    <name type="common">Thalassomonas agarivorans</name>
    <dbReference type="NCBI Taxonomy" id="349064"/>
    <lineage>
        <taxon>Bacteria</taxon>
        <taxon>Pseudomonadati</taxon>
        <taxon>Pseudomonadota</taxon>
        <taxon>Gammaproteobacteria</taxon>
        <taxon>Alteromonadales</taxon>
        <taxon>Colwelliaceae</taxon>
        <taxon>Thalassotalea</taxon>
    </lineage>
</organism>
<dbReference type="RefSeq" id="WP_093330128.1">
    <property type="nucleotide sequence ID" value="NZ_AP027363.1"/>
</dbReference>